<sequence>MEIPSLGVNCSVDGCNRLDFLPLRCECGKMFCTDHFMEHTQGCEVFKKSKAVKMQVAEVAKTSYACTFEGCSEVSSFHFPCKKCAKHYCISHRHHKLCDISEEELEEERKRWNLPIEQYNKAKEKLETYLNKTALKVQPDSKKSKMSNKIQLMRLKGKAIGQQDIPMQDRLYFLVYKPMGSNAKEVADKINDTITSVVEGKIEHKPVAVYISKNWSIGKMIDSFSQFCKVINNNNKTNESKLRLFRLVDGLIVSSIMSMKINKVIENNVIRDGESLILEYVDGEKCTTDDCHLQNYVVYAE</sequence>
<dbReference type="GO" id="GO:0008270">
    <property type="term" value="F:zinc ion binding"/>
    <property type="evidence" value="ECO:0007669"/>
    <property type="project" value="UniProtKB-KW"/>
</dbReference>
<dbReference type="PANTHER" id="PTHR14677:SF37">
    <property type="entry name" value="AN1-TYPE ZINC FINGER PROTEIN 1"/>
    <property type="match status" value="1"/>
</dbReference>
<feature type="domain" description="AN1-type" evidence="4">
    <location>
        <begin position="10"/>
        <end position="48"/>
    </location>
</feature>
<organism evidence="5">
    <name type="scientific">Xenopsylla cheopis</name>
    <name type="common">Oriental rat flea</name>
    <name type="synonym">Pulex cheopis</name>
    <dbReference type="NCBI Taxonomy" id="163159"/>
    <lineage>
        <taxon>Eukaryota</taxon>
        <taxon>Metazoa</taxon>
        <taxon>Ecdysozoa</taxon>
        <taxon>Arthropoda</taxon>
        <taxon>Hexapoda</taxon>
        <taxon>Insecta</taxon>
        <taxon>Pterygota</taxon>
        <taxon>Neoptera</taxon>
        <taxon>Endopterygota</taxon>
        <taxon>Siphonaptera</taxon>
        <taxon>Pulicidae</taxon>
        <taxon>Xenopsyllinae</taxon>
        <taxon>Xenopsylla</taxon>
    </lineage>
</organism>
<dbReference type="SUPFAM" id="SSF118310">
    <property type="entry name" value="AN1-like Zinc finger"/>
    <property type="match status" value="2"/>
</dbReference>
<dbReference type="Gene3D" id="4.10.1110.10">
    <property type="entry name" value="AN1-like Zinc finger"/>
    <property type="match status" value="2"/>
</dbReference>
<keyword evidence="3" id="KW-0862">Zinc</keyword>
<dbReference type="InterPro" id="IPR000058">
    <property type="entry name" value="Znf_AN1"/>
</dbReference>
<dbReference type="InterPro" id="IPR035896">
    <property type="entry name" value="AN1-like_Znf"/>
</dbReference>
<name>A0A6M2DKC9_XENCH</name>
<accession>A0A6M2DKC9</accession>
<evidence type="ECO:0000256" key="3">
    <source>
        <dbReference type="ARBA" id="ARBA00022833"/>
    </source>
</evidence>
<dbReference type="PANTHER" id="PTHR14677">
    <property type="entry name" value="ARSENITE INDUCUBLE RNA ASSOCIATED PROTEIN AIP-1-RELATED"/>
    <property type="match status" value="1"/>
</dbReference>
<dbReference type="AlphaFoldDB" id="A0A6M2DKC9"/>
<keyword evidence="1" id="KW-0479">Metal-binding</keyword>
<keyword evidence="2" id="KW-0863">Zinc-finger</keyword>
<evidence type="ECO:0000313" key="5">
    <source>
        <dbReference type="EMBL" id="NOV46150.1"/>
    </source>
</evidence>
<dbReference type="Pfam" id="PF01428">
    <property type="entry name" value="zf-AN1"/>
    <property type="match status" value="1"/>
</dbReference>
<dbReference type="Pfam" id="PF25327">
    <property type="entry name" value="UBL_ZFAND1"/>
    <property type="match status" value="1"/>
</dbReference>
<evidence type="ECO:0000256" key="1">
    <source>
        <dbReference type="ARBA" id="ARBA00022723"/>
    </source>
</evidence>
<dbReference type="InterPro" id="IPR057358">
    <property type="entry name" value="UBL_ZFAND1-like"/>
</dbReference>
<evidence type="ECO:0000256" key="2">
    <source>
        <dbReference type="ARBA" id="ARBA00022771"/>
    </source>
</evidence>
<evidence type="ECO:0000259" key="4">
    <source>
        <dbReference type="SMART" id="SM00154"/>
    </source>
</evidence>
<proteinExistence type="predicted"/>
<protein>
    <submittedName>
        <fullName evidence="5">Putative an1-type zinc finger protein</fullName>
    </submittedName>
</protein>
<dbReference type="EMBL" id="GIIL01002424">
    <property type="protein sequence ID" value="NOV46150.1"/>
    <property type="molecule type" value="Transcribed_RNA"/>
</dbReference>
<dbReference type="GO" id="GO:0005737">
    <property type="term" value="C:cytoplasm"/>
    <property type="evidence" value="ECO:0007669"/>
    <property type="project" value="TreeGrafter"/>
</dbReference>
<reference evidence="5" key="1">
    <citation type="submission" date="2020-03" db="EMBL/GenBank/DDBJ databases">
        <title>Transcriptomic Profiling of the Digestive Tract of the Rat Flea, Xenopsylla cheopis, Following Blood Feeding and Infection with Yersinia pestis.</title>
        <authorList>
            <person name="Bland D.M."/>
            <person name="Martens C.A."/>
            <person name="Virtaneva K."/>
            <person name="Kanakabandi K."/>
            <person name="Long D."/>
            <person name="Rosenke R."/>
            <person name="Saturday G.A."/>
            <person name="Hoyt F.H."/>
            <person name="Bruno D.P."/>
            <person name="Ribeiro J.M.C."/>
            <person name="Hinnebusch J."/>
        </authorList>
    </citation>
    <scope>NUCLEOTIDE SEQUENCE</scope>
</reference>
<dbReference type="SMART" id="SM00154">
    <property type="entry name" value="ZnF_AN1"/>
    <property type="match status" value="1"/>
</dbReference>